<proteinExistence type="predicted"/>
<feature type="compositionally biased region" description="Low complexity" evidence="1">
    <location>
        <begin position="162"/>
        <end position="172"/>
    </location>
</feature>
<keyword evidence="3" id="KW-1185">Reference proteome</keyword>
<protein>
    <submittedName>
        <fullName evidence="2">Uncharacterized protein</fullName>
    </submittedName>
</protein>
<reference evidence="2" key="2">
    <citation type="submission" date="2023-06" db="EMBL/GenBank/DDBJ databases">
        <authorList>
            <person name="Swenson N.G."/>
            <person name="Wegrzyn J.L."/>
            <person name="Mcevoy S.L."/>
        </authorList>
    </citation>
    <scope>NUCLEOTIDE SEQUENCE</scope>
    <source>
        <strain evidence="2">NS2018</strain>
        <tissue evidence="2">Leaf</tissue>
    </source>
</reference>
<comment type="caution">
    <text evidence="2">The sequence shown here is derived from an EMBL/GenBank/DDBJ whole genome shotgun (WGS) entry which is preliminary data.</text>
</comment>
<feature type="region of interest" description="Disordered" evidence="1">
    <location>
        <begin position="187"/>
        <end position="248"/>
    </location>
</feature>
<accession>A0AA39SLH6</accession>
<gene>
    <name evidence="2" type="ORF">LWI29_005646</name>
</gene>
<feature type="region of interest" description="Disordered" evidence="1">
    <location>
        <begin position="153"/>
        <end position="175"/>
    </location>
</feature>
<reference evidence="2" key="1">
    <citation type="journal article" date="2022" name="Plant J.">
        <title>Strategies of tolerance reflected in two North American maple genomes.</title>
        <authorList>
            <person name="McEvoy S.L."/>
            <person name="Sezen U.U."/>
            <person name="Trouern-Trend A."/>
            <person name="McMahon S.M."/>
            <person name="Schaberg P.G."/>
            <person name="Yang J."/>
            <person name="Wegrzyn J.L."/>
            <person name="Swenson N.G."/>
        </authorList>
    </citation>
    <scope>NUCLEOTIDE SEQUENCE</scope>
    <source>
        <strain evidence="2">NS2018</strain>
    </source>
</reference>
<dbReference type="Proteomes" id="UP001168877">
    <property type="component" value="Unassembled WGS sequence"/>
</dbReference>
<evidence type="ECO:0000256" key="1">
    <source>
        <dbReference type="SAM" id="MobiDB-lite"/>
    </source>
</evidence>
<name>A0AA39SLH6_ACESA</name>
<evidence type="ECO:0000313" key="3">
    <source>
        <dbReference type="Proteomes" id="UP001168877"/>
    </source>
</evidence>
<dbReference type="EMBL" id="JAUESC010000004">
    <property type="protein sequence ID" value="KAK0595326.1"/>
    <property type="molecule type" value="Genomic_DNA"/>
</dbReference>
<sequence length="248" mass="27818">MAWDFRKNDQEWLNCSAMGILKDFKEVSRVEEDVNPVDIEWLERLLALRKKIVQNGRNRTSEKENFQICWPNEAGVAVSKLSTPDGKVSVACQGNKADRTLKTGRIGQGKLEKKKRGLVVKRLLDKGKKKWIKKIKAKPPDFMIQNGKLNLEKRRGDRIGDSLSSESTSSSEVDVRKRWTLEKFRERGECSSLKGKGSGAENLVESPVAGRSSEGRVKPKVVVSEVDKSPTSDEEEVSMSGGTISKER</sequence>
<organism evidence="2 3">
    <name type="scientific">Acer saccharum</name>
    <name type="common">Sugar maple</name>
    <dbReference type="NCBI Taxonomy" id="4024"/>
    <lineage>
        <taxon>Eukaryota</taxon>
        <taxon>Viridiplantae</taxon>
        <taxon>Streptophyta</taxon>
        <taxon>Embryophyta</taxon>
        <taxon>Tracheophyta</taxon>
        <taxon>Spermatophyta</taxon>
        <taxon>Magnoliopsida</taxon>
        <taxon>eudicotyledons</taxon>
        <taxon>Gunneridae</taxon>
        <taxon>Pentapetalae</taxon>
        <taxon>rosids</taxon>
        <taxon>malvids</taxon>
        <taxon>Sapindales</taxon>
        <taxon>Sapindaceae</taxon>
        <taxon>Hippocastanoideae</taxon>
        <taxon>Acereae</taxon>
        <taxon>Acer</taxon>
    </lineage>
</organism>
<dbReference type="AlphaFoldDB" id="A0AA39SLH6"/>
<evidence type="ECO:0000313" key="2">
    <source>
        <dbReference type="EMBL" id="KAK0595326.1"/>
    </source>
</evidence>